<accession>A0A2V0P336</accession>
<dbReference type="InterPro" id="IPR036514">
    <property type="entry name" value="SGNH_hydro_sf"/>
</dbReference>
<feature type="non-terminal residue" evidence="2">
    <location>
        <position position="207"/>
    </location>
</feature>
<name>A0A2V0P336_9CHLO</name>
<organism evidence="2 3">
    <name type="scientific">Raphidocelis subcapitata</name>
    <dbReference type="NCBI Taxonomy" id="307507"/>
    <lineage>
        <taxon>Eukaryota</taxon>
        <taxon>Viridiplantae</taxon>
        <taxon>Chlorophyta</taxon>
        <taxon>core chlorophytes</taxon>
        <taxon>Chlorophyceae</taxon>
        <taxon>CS clade</taxon>
        <taxon>Sphaeropleales</taxon>
        <taxon>Selenastraceae</taxon>
        <taxon>Raphidocelis</taxon>
    </lineage>
</organism>
<keyword evidence="1" id="KW-0732">Signal</keyword>
<dbReference type="PANTHER" id="PTHR34407:SF1">
    <property type="entry name" value="SGNH HYDROLASE-TYPE ESTERASE DOMAIN-CONTAINING PROTEIN"/>
    <property type="match status" value="1"/>
</dbReference>
<protein>
    <submittedName>
        <fullName evidence="2">SGNH hydrolase</fullName>
    </submittedName>
</protein>
<dbReference type="SUPFAM" id="SSF52266">
    <property type="entry name" value="SGNH hydrolase"/>
    <property type="match status" value="1"/>
</dbReference>
<feature type="chain" id="PRO_5015965771" evidence="1">
    <location>
        <begin position="23"/>
        <end position="207"/>
    </location>
</feature>
<sequence>MPRPRPALAAALLLALCGAAAAADAAADMSDAAKERSRAAASEQWHGRLHRLAALRVDDFSVADLLGPVLRHRYELPPTQVKKSLVYLGANQRLRRVVHDLLVGRPISIGAIGGSITHGAKASKIGETDWFSLVTRYMRDAFPRSNVTARNGALPATPSALMNMCLETYVDSGIDLLFVEYCANDGSDPHDRVKPKVYERLLRKILQ</sequence>
<dbReference type="GO" id="GO:0016787">
    <property type="term" value="F:hydrolase activity"/>
    <property type="evidence" value="ECO:0007669"/>
    <property type="project" value="UniProtKB-KW"/>
</dbReference>
<reference evidence="2 3" key="1">
    <citation type="journal article" date="2018" name="Sci. Rep.">
        <title>Raphidocelis subcapitata (=Pseudokirchneriella subcapitata) provides an insight into genome evolution and environmental adaptations in the Sphaeropleales.</title>
        <authorList>
            <person name="Suzuki S."/>
            <person name="Yamaguchi H."/>
            <person name="Nakajima N."/>
            <person name="Kawachi M."/>
        </authorList>
    </citation>
    <scope>NUCLEOTIDE SEQUENCE [LARGE SCALE GENOMIC DNA]</scope>
    <source>
        <strain evidence="2 3">NIES-35</strain>
    </source>
</reference>
<dbReference type="CDD" id="cd00229">
    <property type="entry name" value="SGNH_hydrolase"/>
    <property type="match status" value="1"/>
</dbReference>
<dbReference type="PANTHER" id="PTHR34407">
    <property type="entry name" value="EXPRESSED PROTEIN"/>
    <property type="match status" value="1"/>
</dbReference>
<dbReference type="Proteomes" id="UP000247498">
    <property type="component" value="Unassembled WGS sequence"/>
</dbReference>
<proteinExistence type="predicted"/>
<keyword evidence="2" id="KW-0378">Hydrolase</keyword>
<dbReference type="AlphaFoldDB" id="A0A2V0P336"/>
<dbReference type="Gene3D" id="3.40.50.1110">
    <property type="entry name" value="SGNH hydrolase"/>
    <property type="match status" value="1"/>
</dbReference>
<dbReference type="OrthoDB" id="532422at2759"/>
<gene>
    <name evidence="2" type="ORF">Rsub_06554</name>
</gene>
<dbReference type="InParanoid" id="A0A2V0P336"/>
<evidence type="ECO:0000313" key="2">
    <source>
        <dbReference type="EMBL" id="GBF94284.1"/>
    </source>
</evidence>
<dbReference type="EMBL" id="BDRX01000049">
    <property type="protein sequence ID" value="GBF94284.1"/>
    <property type="molecule type" value="Genomic_DNA"/>
</dbReference>
<feature type="signal peptide" evidence="1">
    <location>
        <begin position="1"/>
        <end position="22"/>
    </location>
</feature>
<comment type="caution">
    <text evidence="2">The sequence shown here is derived from an EMBL/GenBank/DDBJ whole genome shotgun (WGS) entry which is preliminary data.</text>
</comment>
<evidence type="ECO:0000256" key="1">
    <source>
        <dbReference type="SAM" id="SignalP"/>
    </source>
</evidence>
<evidence type="ECO:0000313" key="3">
    <source>
        <dbReference type="Proteomes" id="UP000247498"/>
    </source>
</evidence>
<keyword evidence="3" id="KW-1185">Reference proteome</keyword>